<dbReference type="GO" id="GO:0000902">
    <property type="term" value="P:cell morphogenesis"/>
    <property type="evidence" value="ECO:0007669"/>
    <property type="project" value="InterPro"/>
</dbReference>
<gene>
    <name evidence="6" type="primary">mreB</name>
    <name evidence="7" type="ORF">LKE05_03240</name>
</gene>
<dbReference type="GO" id="GO:0005524">
    <property type="term" value="F:ATP binding"/>
    <property type="evidence" value="ECO:0007669"/>
    <property type="project" value="UniProtKB-KW"/>
</dbReference>
<dbReference type="SUPFAM" id="SSF53067">
    <property type="entry name" value="Actin-like ATPase domain"/>
    <property type="match status" value="2"/>
</dbReference>
<protein>
    <recommendedName>
        <fullName evidence="6">Cell shape-determining protein MreB</fullName>
    </recommendedName>
</protein>
<dbReference type="InterPro" id="IPR004753">
    <property type="entry name" value="MreB"/>
</dbReference>
<keyword evidence="4 6" id="KW-0133">Cell shape</keyword>
<dbReference type="HAMAP" id="MF_02207">
    <property type="entry name" value="MreB"/>
    <property type="match status" value="1"/>
</dbReference>
<dbReference type="RefSeq" id="WP_022231015.1">
    <property type="nucleotide sequence ID" value="NZ_JAJEQM010000003.1"/>
</dbReference>
<dbReference type="GO" id="GO:0008360">
    <property type="term" value="P:regulation of cell shape"/>
    <property type="evidence" value="ECO:0007669"/>
    <property type="project" value="UniProtKB-UniRule"/>
</dbReference>
<comment type="function">
    <text evidence="6">Forms membrane-associated dynamic filaments that are essential for cell shape determination. Acts by regulating cell wall synthesis and cell elongation, and thus cell shape. A feedback loop between cell geometry and MreB localization may maintain elongated cell shape by targeting cell wall growth to regions of negative cell wall curvature.</text>
</comment>
<evidence type="ECO:0000313" key="8">
    <source>
        <dbReference type="Proteomes" id="UP001198242"/>
    </source>
</evidence>
<evidence type="ECO:0000256" key="1">
    <source>
        <dbReference type="ARBA" id="ARBA00022490"/>
    </source>
</evidence>
<dbReference type="Pfam" id="PF06723">
    <property type="entry name" value="MreB_Mbl"/>
    <property type="match status" value="1"/>
</dbReference>
<evidence type="ECO:0000256" key="4">
    <source>
        <dbReference type="ARBA" id="ARBA00022960"/>
    </source>
</evidence>
<feature type="binding site" evidence="6">
    <location>
        <begin position="283"/>
        <end position="286"/>
    </location>
    <ligand>
        <name>ATP</name>
        <dbReference type="ChEBI" id="CHEBI:30616"/>
    </ligand>
</feature>
<sequence length="341" mass="36863">MFNNDISIDLGTATVLVYIKNKGIVLREPTVIAVNTKTNEVCAVGKDALAMLGRTPPHIQAVRPLIDGVISNLTLTQEMIKHFFSKIFSRTIGHPRIMMCVPSGVTDVEQRAVIEAARDVGAKDIYIIEEPVAAALGAGFDISRPHGTMVVDIGGGTTDIAVLSLGGIVVSRSLKIAGDEFNEAIIRYMRKEMGMIIGPRTAERIKMEIGGVIPRSNELLCKAKGISVLSGLPKEVTISSNDLYPAFDDFVYNMTERIKEVLEETPPELHGDIIQDGIIMTGGGSLIYGLDKRISDDIGVKVVLAPDIIDCVAKGAGIALDNIDTVTEPTHIFHKKAYIRD</sequence>
<keyword evidence="2 6" id="KW-0547">Nucleotide-binding</keyword>
<evidence type="ECO:0000256" key="2">
    <source>
        <dbReference type="ARBA" id="ARBA00022741"/>
    </source>
</evidence>
<comment type="caution">
    <text evidence="7">The sequence shown here is derived from an EMBL/GenBank/DDBJ whole genome shotgun (WGS) entry which is preliminary data.</text>
</comment>
<comment type="caution">
    <text evidence="6">Lacks conserved residue(s) required for the propagation of feature annotation.</text>
</comment>
<accession>A0AAE3J8W9</accession>
<feature type="binding site" evidence="6">
    <location>
        <begin position="155"/>
        <end position="157"/>
    </location>
    <ligand>
        <name>ATP</name>
        <dbReference type="ChEBI" id="CHEBI:30616"/>
    </ligand>
</feature>
<reference evidence="7 8" key="1">
    <citation type="submission" date="2021-10" db="EMBL/GenBank/DDBJ databases">
        <title>Anaerobic single-cell dispensing facilitates the cultivation of human gut bacteria.</title>
        <authorList>
            <person name="Afrizal A."/>
        </authorList>
    </citation>
    <scope>NUCLEOTIDE SEQUENCE [LARGE SCALE GENOMIC DNA]</scope>
    <source>
        <strain evidence="7 8">CLA-AA-H232</strain>
    </source>
</reference>
<dbReference type="AlphaFoldDB" id="A0AAE3J8W9"/>
<dbReference type="NCBIfam" id="TIGR00904">
    <property type="entry name" value="mreB"/>
    <property type="match status" value="1"/>
</dbReference>
<dbReference type="PRINTS" id="PR01652">
    <property type="entry name" value="SHAPEPROTEIN"/>
</dbReference>
<dbReference type="PANTHER" id="PTHR42749">
    <property type="entry name" value="CELL SHAPE-DETERMINING PROTEIN MREB"/>
    <property type="match status" value="1"/>
</dbReference>
<organism evidence="7 8">
    <name type="scientific">Hominilimicola fabiformis</name>
    <dbReference type="NCBI Taxonomy" id="2885356"/>
    <lineage>
        <taxon>Bacteria</taxon>
        <taxon>Bacillati</taxon>
        <taxon>Bacillota</taxon>
        <taxon>Clostridia</taxon>
        <taxon>Eubacteriales</taxon>
        <taxon>Oscillospiraceae</taxon>
        <taxon>Hominilimicola</taxon>
    </lineage>
</organism>
<name>A0AAE3J8W9_9FIRM</name>
<evidence type="ECO:0000256" key="5">
    <source>
        <dbReference type="ARBA" id="ARBA00023458"/>
    </source>
</evidence>
<dbReference type="PANTHER" id="PTHR42749:SF1">
    <property type="entry name" value="CELL SHAPE-DETERMINING PROTEIN MREB"/>
    <property type="match status" value="1"/>
</dbReference>
<keyword evidence="3 6" id="KW-0067">ATP-binding</keyword>
<keyword evidence="8" id="KW-1185">Reference proteome</keyword>
<feature type="binding site" evidence="6">
    <location>
        <begin position="203"/>
        <end position="206"/>
    </location>
    <ligand>
        <name>ATP</name>
        <dbReference type="ChEBI" id="CHEBI:30616"/>
    </ligand>
</feature>
<dbReference type="InterPro" id="IPR056546">
    <property type="entry name" value="MreB_MamK-like"/>
</dbReference>
<dbReference type="NCBIfam" id="NF010539">
    <property type="entry name" value="PRK13927.1"/>
    <property type="match status" value="1"/>
</dbReference>
<dbReference type="GO" id="GO:0005737">
    <property type="term" value="C:cytoplasm"/>
    <property type="evidence" value="ECO:0007669"/>
    <property type="project" value="UniProtKB-SubCell"/>
</dbReference>
<dbReference type="Gene3D" id="3.30.420.40">
    <property type="match status" value="3"/>
</dbReference>
<comment type="subunit">
    <text evidence="6">Forms polymers.</text>
</comment>
<dbReference type="EMBL" id="JAJEQM010000003">
    <property type="protein sequence ID" value="MCC2209811.1"/>
    <property type="molecule type" value="Genomic_DNA"/>
</dbReference>
<evidence type="ECO:0000313" key="7">
    <source>
        <dbReference type="EMBL" id="MCC2209811.1"/>
    </source>
</evidence>
<comment type="subcellular location">
    <subcellularLocation>
        <location evidence="6">Cytoplasm</location>
    </subcellularLocation>
    <text evidence="6">Membrane-associated.</text>
</comment>
<dbReference type="Proteomes" id="UP001198242">
    <property type="component" value="Unassembled WGS sequence"/>
</dbReference>
<keyword evidence="1 6" id="KW-0963">Cytoplasm</keyword>
<dbReference type="CDD" id="cd10225">
    <property type="entry name" value="ASKHA_NBD_MreB-like"/>
    <property type="match status" value="1"/>
</dbReference>
<evidence type="ECO:0000256" key="3">
    <source>
        <dbReference type="ARBA" id="ARBA00022840"/>
    </source>
</evidence>
<dbReference type="InterPro" id="IPR043129">
    <property type="entry name" value="ATPase_NBD"/>
</dbReference>
<comment type="similarity">
    <text evidence="5 6">Belongs to the FtsA/MreB family.</text>
</comment>
<proteinExistence type="inferred from homology"/>
<evidence type="ECO:0000256" key="6">
    <source>
        <dbReference type="HAMAP-Rule" id="MF_02207"/>
    </source>
</evidence>